<evidence type="ECO:0000259" key="5">
    <source>
        <dbReference type="PROSITE" id="PS50893"/>
    </source>
</evidence>
<dbReference type="PANTHER" id="PTHR42734">
    <property type="entry name" value="METAL TRANSPORT SYSTEM ATP-BINDING PROTEIN TM_0124-RELATED"/>
    <property type="match status" value="1"/>
</dbReference>
<dbReference type="STRING" id="357809.Cphy_3490"/>
<dbReference type="SMART" id="SM00382">
    <property type="entry name" value="AAA"/>
    <property type="match status" value="1"/>
</dbReference>
<comment type="similarity">
    <text evidence="1">Belongs to the ABC transporter superfamily.</text>
</comment>
<keyword evidence="2" id="KW-0813">Transport</keyword>
<proteinExistence type="inferred from homology"/>
<gene>
    <name evidence="6" type="ordered locus">Cphy_3490</name>
</gene>
<dbReference type="AlphaFoldDB" id="A9KHZ4"/>
<evidence type="ECO:0000256" key="4">
    <source>
        <dbReference type="ARBA" id="ARBA00022840"/>
    </source>
</evidence>
<sequence length="271" mass="30570">MEQQKSSPNIKKDKSQIELICSSCMNQHESCSKGACGRHCIRMNDIGVTIGKTTIIEHINLHIHCGKLTVIIGKNGAGKSTLIKAILGELKHEGTIEFKDMKNNTLPKMTVGYVPQSLNVEKNTPTSVYDMFAGLIDSRPVFLPRKKRLYEDIKEKLRFFEAQDLIDKRVCDLSGGELQRVMLSIACTPTPNLLLLDEPVSGIDRNGMELFYRNIEMLKNNYDCAFILVSHDLKFVEKYADHVILLDKHILKEGTPKEVLSSKEFKEVFGA</sequence>
<evidence type="ECO:0000313" key="6">
    <source>
        <dbReference type="EMBL" id="ABX43841.1"/>
    </source>
</evidence>
<dbReference type="PANTHER" id="PTHR42734:SF17">
    <property type="entry name" value="METAL TRANSPORT SYSTEM ATP-BINDING PROTEIN TM_0124-RELATED"/>
    <property type="match status" value="1"/>
</dbReference>
<name>A9KHZ4_LACP7</name>
<protein>
    <submittedName>
        <fullName evidence="6">ABC transporter related</fullName>
    </submittedName>
</protein>
<dbReference type="GO" id="GO:0016887">
    <property type="term" value="F:ATP hydrolysis activity"/>
    <property type="evidence" value="ECO:0007669"/>
    <property type="project" value="InterPro"/>
</dbReference>
<reference evidence="7" key="1">
    <citation type="submission" date="2007-11" db="EMBL/GenBank/DDBJ databases">
        <title>Complete genome sequence of Clostridium phytofermentans ISDg.</title>
        <authorList>
            <person name="Leschine S.B."/>
            <person name="Warnick T.A."/>
            <person name="Blanchard J.L."/>
            <person name="Schnell D.J."/>
            <person name="Petit E.L."/>
            <person name="LaTouf W.G."/>
            <person name="Copeland A."/>
            <person name="Lucas S."/>
            <person name="Lapidus A."/>
            <person name="Barry K."/>
            <person name="Glavina del Rio T."/>
            <person name="Dalin E."/>
            <person name="Tice H."/>
            <person name="Pitluck S."/>
            <person name="Kiss H."/>
            <person name="Brettin T."/>
            <person name="Bruce D."/>
            <person name="Detter J.C."/>
            <person name="Han C."/>
            <person name="Kuske C."/>
            <person name="Schmutz J."/>
            <person name="Larimer F."/>
            <person name="Land M."/>
            <person name="Hauser L."/>
            <person name="Kyrpides N."/>
            <person name="Kim E.A."/>
            <person name="Richardson P."/>
        </authorList>
    </citation>
    <scope>NUCLEOTIDE SEQUENCE [LARGE SCALE GENOMIC DNA]</scope>
    <source>
        <strain evidence="7">ATCC 700394 / DSM 18823 / ISDg</strain>
    </source>
</reference>
<dbReference type="KEGG" id="cpy:Cphy_3490"/>
<evidence type="ECO:0000256" key="2">
    <source>
        <dbReference type="ARBA" id="ARBA00022448"/>
    </source>
</evidence>
<organism evidence="6 7">
    <name type="scientific">Lachnoclostridium phytofermentans (strain ATCC 700394 / DSM 18823 / ISDg)</name>
    <name type="common">Clostridium phytofermentans</name>
    <dbReference type="NCBI Taxonomy" id="357809"/>
    <lineage>
        <taxon>Bacteria</taxon>
        <taxon>Bacillati</taxon>
        <taxon>Bacillota</taxon>
        <taxon>Clostridia</taxon>
        <taxon>Lachnospirales</taxon>
        <taxon>Lachnospiraceae</taxon>
    </lineage>
</organism>
<dbReference type="SUPFAM" id="SSF52540">
    <property type="entry name" value="P-loop containing nucleoside triphosphate hydrolases"/>
    <property type="match status" value="1"/>
</dbReference>
<keyword evidence="3" id="KW-0547">Nucleotide-binding</keyword>
<dbReference type="GO" id="GO:0005524">
    <property type="term" value="F:ATP binding"/>
    <property type="evidence" value="ECO:0007669"/>
    <property type="project" value="UniProtKB-KW"/>
</dbReference>
<dbReference type="EMBL" id="CP000885">
    <property type="protein sequence ID" value="ABX43841.1"/>
    <property type="molecule type" value="Genomic_DNA"/>
</dbReference>
<evidence type="ECO:0000256" key="3">
    <source>
        <dbReference type="ARBA" id="ARBA00022741"/>
    </source>
</evidence>
<dbReference type="Gene3D" id="3.40.50.300">
    <property type="entry name" value="P-loop containing nucleotide triphosphate hydrolases"/>
    <property type="match status" value="1"/>
</dbReference>
<dbReference type="InterPro" id="IPR027417">
    <property type="entry name" value="P-loop_NTPase"/>
</dbReference>
<keyword evidence="4" id="KW-0067">ATP-binding</keyword>
<feature type="domain" description="ABC transporter" evidence="5">
    <location>
        <begin position="41"/>
        <end position="270"/>
    </location>
</feature>
<dbReference type="PROSITE" id="PS50893">
    <property type="entry name" value="ABC_TRANSPORTER_2"/>
    <property type="match status" value="1"/>
</dbReference>
<dbReference type="Pfam" id="PF00005">
    <property type="entry name" value="ABC_tran"/>
    <property type="match status" value="1"/>
</dbReference>
<dbReference type="InterPro" id="IPR003593">
    <property type="entry name" value="AAA+_ATPase"/>
</dbReference>
<accession>A9KHZ4</accession>
<dbReference type="eggNOG" id="COG1121">
    <property type="taxonomic scope" value="Bacteria"/>
</dbReference>
<dbReference type="HOGENOM" id="CLU_000604_1_11_9"/>
<dbReference type="InterPro" id="IPR050153">
    <property type="entry name" value="Metal_Ion_Import_ABC"/>
</dbReference>
<evidence type="ECO:0000256" key="1">
    <source>
        <dbReference type="ARBA" id="ARBA00005417"/>
    </source>
</evidence>
<keyword evidence="7" id="KW-1185">Reference proteome</keyword>
<evidence type="ECO:0000313" key="7">
    <source>
        <dbReference type="Proteomes" id="UP000000370"/>
    </source>
</evidence>
<dbReference type="InterPro" id="IPR003439">
    <property type="entry name" value="ABC_transporter-like_ATP-bd"/>
</dbReference>
<dbReference type="RefSeq" id="WP_012201489.1">
    <property type="nucleotide sequence ID" value="NC_010001.1"/>
</dbReference>
<dbReference type="Proteomes" id="UP000000370">
    <property type="component" value="Chromosome"/>
</dbReference>